<dbReference type="Pfam" id="PF23756">
    <property type="entry name" value="Beta-prop_HPS5"/>
    <property type="match status" value="1"/>
</dbReference>
<dbReference type="AlphaFoldDB" id="A0A7R9BHJ4"/>
<dbReference type="SUPFAM" id="SSF50978">
    <property type="entry name" value="WD40 repeat-like"/>
    <property type="match status" value="1"/>
</dbReference>
<dbReference type="OrthoDB" id="19493at2759"/>
<gene>
    <name evidence="2" type="ORF">NMOB1V02_LOCUS3227</name>
</gene>
<reference evidence="2" key="1">
    <citation type="submission" date="2020-11" db="EMBL/GenBank/DDBJ databases">
        <authorList>
            <person name="Tran Van P."/>
        </authorList>
    </citation>
    <scope>NUCLEOTIDE SEQUENCE</scope>
</reference>
<dbReference type="GO" id="GO:0005737">
    <property type="term" value="C:cytoplasm"/>
    <property type="evidence" value="ECO:0007669"/>
    <property type="project" value="TreeGrafter"/>
</dbReference>
<dbReference type="EMBL" id="OA882453">
    <property type="protein sequence ID" value="CAD7275431.1"/>
    <property type="molecule type" value="Genomic_DNA"/>
</dbReference>
<dbReference type="InterPro" id="IPR015943">
    <property type="entry name" value="WD40/YVTN_repeat-like_dom_sf"/>
</dbReference>
<dbReference type="InterPro" id="IPR056499">
    <property type="entry name" value="Beta-prop_HPS5-like"/>
</dbReference>
<evidence type="ECO:0000259" key="1">
    <source>
        <dbReference type="Pfam" id="PF23756"/>
    </source>
</evidence>
<keyword evidence="3" id="KW-1185">Reference proteome</keyword>
<dbReference type="PANTHER" id="PTHR23287:SF18">
    <property type="entry name" value="BLOC-2 COMPLEX MEMBER HPS5"/>
    <property type="match status" value="1"/>
</dbReference>
<evidence type="ECO:0000313" key="2">
    <source>
        <dbReference type="EMBL" id="CAD7275431.1"/>
    </source>
</evidence>
<organism evidence="2">
    <name type="scientific">Notodromas monacha</name>
    <dbReference type="NCBI Taxonomy" id="399045"/>
    <lineage>
        <taxon>Eukaryota</taxon>
        <taxon>Metazoa</taxon>
        <taxon>Ecdysozoa</taxon>
        <taxon>Arthropoda</taxon>
        <taxon>Crustacea</taxon>
        <taxon>Oligostraca</taxon>
        <taxon>Ostracoda</taxon>
        <taxon>Podocopa</taxon>
        <taxon>Podocopida</taxon>
        <taxon>Cypridocopina</taxon>
        <taxon>Cypridoidea</taxon>
        <taxon>Cyprididae</taxon>
        <taxon>Notodromas</taxon>
    </lineage>
</organism>
<dbReference type="EMBL" id="CAJPEX010000416">
    <property type="protein sequence ID" value="CAG0915583.1"/>
    <property type="molecule type" value="Genomic_DNA"/>
</dbReference>
<dbReference type="GO" id="GO:0048066">
    <property type="term" value="P:developmental pigmentation"/>
    <property type="evidence" value="ECO:0007669"/>
    <property type="project" value="TreeGrafter"/>
</dbReference>
<dbReference type="Gene3D" id="2.130.10.10">
    <property type="entry name" value="YVTN repeat-like/Quinoprotein amine dehydrogenase"/>
    <property type="match status" value="1"/>
</dbReference>
<feature type="domain" description="HPS5-like beta-propeller" evidence="1">
    <location>
        <begin position="17"/>
        <end position="335"/>
    </location>
</feature>
<protein>
    <recommendedName>
        <fullName evidence="1">HPS5-like beta-propeller domain-containing protein</fullName>
    </recommendedName>
</protein>
<evidence type="ECO:0000313" key="3">
    <source>
        <dbReference type="Proteomes" id="UP000678499"/>
    </source>
</evidence>
<dbReference type="InterPro" id="IPR036322">
    <property type="entry name" value="WD40_repeat_dom_sf"/>
</dbReference>
<name>A0A7R9BHJ4_9CRUS</name>
<accession>A0A7R9BHJ4</accession>
<dbReference type="PANTHER" id="PTHR23287">
    <property type="entry name" value="RUBY-EYE2-LIKE PROTEIN"/>
    <property type="match status" value="1"/>
</dbReference>
<dbReference type="Proteomes" id="UP000678499">
    <property type="component" value="Unassembled WGS sequence"/>
</dbReference>
<proteinExistence type="predicted"/>
<sequence length="999" mass="111252">MPSFQTEHSDARVELVDVDILKTGQVRFTDRIKYACFDVSKSWLVCGTVAGSLHIFERGSCKLQRIVPLKDGNVKQVALSESGPETWVAYGCESGSVGVVLIDRCREEIDSNWSSLSSTSAVTCLKWSSSSSSPRSLFVGDVSGRVLQSFVSCSRPVNFFRDNSIKLAAFDAEIVQLDELESDGRFLLVSTSRRTYVLDVVRELFVAVGKKPRDAPLGACFALDSEGNLRVFAVRPKGRIWEAELDGQVIRTLQLPPVIAVPVATFGSGDVAQEIDPFLTKIVYERHSRCLVGFSSNFLHILDPDDGRVLASSIAANSASIVDVKTANGAVFVQYREKSASIFAELKITVPGRIVQHPEEPPRKVEEEWYEEMQWEQDDGWIAANMSMMAIGMYSPDILSFNEEFFGDLSIKMRDKVSKWLKSSPPVMGTKPSEALPVVPETRNANVVGIKIATDVKTLVKELGEKAVILNSLHGDPAMTEEECRALFENWMKYLEGFPETVHAVTKFRFPTSAWAAIIPEEVRKVNSHVVARFSSETVEPGVEEAFDVNELHAMFQNEEDFCWDVDKVWFLLDGSRILSQMTEMKLSLSCRKRLWTIADQVLLRASNSSQEVDETRIFAFPKRSWLPVIKSRLKTRQISVGSFAKLLHEADDTLLPVELLFLLAESANDVDELLKSFQDFWRFADDRNRQILEAASLLYGFDKLAVQAIAGQTGEDGRTLVEIGKNAGWLCEDALHRIWEEVDCADVIENLIGPSLRVCGAEKTLGFLEKAEDKFSFNKRLDFWRFADDRNRQILEAASLLYGFDKLAVQAIVGQTGEDGRTLVEIGKNAGWLCEDALHRIWQEVDCADVIENLIGPSLRVCGAEKTLGFLEKAEDKFSLNKSLLTKVMLCCYAEGKHGMDSRTAALSLETAAETRSPLAPLLSTRSPEAPLANSVPFYHWSTCVDADSACCSCGIALCNELMRFADDGRYSGLVVFKCGHPYHATCLSDAKLCFLCR</sequence>